<name>A0A7J7CDJ3_TRIWF</name>
<evidence type="ECO:0000313" key="2">
    <source>
        <dbReference type="Proteomes" id="UP000593562"/>
    </source>
</evidence>
<organism evidence="1 2">
    <name type="scientific">Tripterygium wilfordii</name>
    <name type="common">Thunder God vine</name>
    <dbReference type="NCBI Taxonomy" id="458696"/>
    <lineage>
        <taxon>Eukaryota</taxon>
        <taxon>Viridiplantae</taxon>
        <taxon>Streptophyta</taxon>
        <taxon>Embryophyta</taxon>
        <taxon>Tracheophyta</taxon>
        <taxon>Spermatophyta</taxon>
        <taxon>Magnoliopsida</taxon>
        <taxon>eudicotyledons</taxon>
        <taxon>Gunneridae</taxon>
        <taxon>Pentapetalae</taxon>
        <taxon>rosids</taxon>
        <taxon>fabids</taxon>
        <taxon>Celastrales</taxon>
        <taxon>Celastraceae</taxon>
        <taxon>Tripterygium</taxon>
    </lineage>
</organism>
<dbReference type="InParanoid" id="A0A7J7CDJ3"/>
<protein>
    <submittedName>
        <fullName evidence="1">Uncharacterized protein</fullName>
    </submittedName>
</protein>
<dbReference type="Proteomes" id="UP000593562">
    <property type="component" value="Unassembled WGS sequence"/>
</dbReference>
<evidence type="ECO:0000313" key="1">
    <source>
        <dbReference type="EMBL" id="KAF5731806.1"/>
    </source>
</evidence>
<accession>A0A7J7CDJ3</accession>
<gene>
    <name evidence="1" type="ORF">HS088_TW18G00491</name>
</gene>
<keyword evidence="2" id="KW-1185">Reference proteome</keyword>
<dbReference type="EMBL" id="JAAARO010000018">
    <property type="protein sequence ID" value="KAF5731806.1"/>
    <property type="molecule type" value="Genomic_DNA"/>
</dbReference>
<proteinExistence type="predicted"/>
<comment type="caution">
    <text evidence="1">The sequence shown here is derived from an EMBL/GenBank/DDBJ whole genome shotgun (WGS) entry which is preliminary data.</text>
</comment>
<reference evidence="1 2" key="1">
    <citation type="journal article" date="2020" name="Nat. Commun.">
        <title>Genome of Tripterygium wilfordii and identification of cytochrome P450 involved in triptolide biosynthesis.</title>
        <authorList>
            <person name="Tu L."/>
            <person name="Su P."/>
            <person name="Zhang Z."/>
            <person name="Gao L."/>
            <person name="Wang J."/>
            <person name="Hu T."/>
            <person name="Zhou J."/>
            <person name="Zhang Y."/>
            <person name="Zhao Y."/>
            <person name="Liu Y."/>
            <person name="Song Y."/>
            <person name="Tong Y."/>
            <person name="Lu Y."/>
            <person name="Yang J."/>
            <person name="Xu C."/>
            <person name="Jia M."/>
            <person name="Peters R.J."/>
            <person name="Huang L."/>
            <person name="Gao W."/>
        </authorList>
    </citation>
    <scope>NUCLEOTIDE SEQUENCE [LARGE SCALE GENOMIC DNA]</scope>
    <source>
        <strain evidence="2">cv. XIE 37</strain>
        <tissue evidence="1">Leaf</tissue>
    </source>
</reference>
<dbReference type="AlphaFoldDB" id="A0A7J7CDJ3"/>
<sequence length="81" mass="8928">MEYVLRDLVSGGQAWKFKIVGMRQFVTIVTFQGILHQSAPPRRGVGIVESWGIRPVGVPMRAFAIHVARVGIVPETAQILS</sequence>